<keyword evidence="11" id="KW-1185">Reference proteome</keyword>
<evidence type="ECO:0000256" key="2">
    <source>
        <dbReference type="ARBA" id="ARBA00022723"/>
    </source>
</evidence>
<keyword evidence="5 7" id="KW-0411">Iron-sulfur</keyword>
<dbReference type="Pfam" id="PF04551">
    <property type="entry name" value="GcpE"/>
    <property type="match status" value="1"/>
</dbReference>
<dbReference type="InterPro" id="IPR058578">
    <property type="entry name" value="IspG_TIM"/>
</dbReference>
<proteinExistence type="inferred from homology"/>
<evidence type="ECO:0000313" key="11">
    <source>
        <dbReference type="Proteomes" id="UP000798488"/>
    </source>
</evidence>
<keyword evidence="1 7" id="KW-0004">4Fe-4S</keyword>
<sequence>MNDFELGAKYMQRRKSRPVQLGDVTVGGAAPISVQSMTNTDTSDVTATRAQIGRLIEAGCEIVRVAVPDKKAAKALPAIKQGLTIPLVADIHFDYHLALAAIEAGVDGLRINPGNIGGRDKVVAVVKAAQQKHIPIRIGVNAGSLEKDLLQEGLNPQALVQSALRHVAILEELGFYDVKISLKASDVPLMLTAYRMLAEKVDYPFHIGVTEAGTVFAGSIKSAVGIGALLSEGLGDTIRVSLTGDPVQEVRVAYEILKALGLRSRGAELISCPTCGRTRIDLVSIAGEVEQRLTLINQPLKVAVMGCVVNGPGEAKHADVGIAGGHGEGLIFRKGQIIRKVPENLLVEELMKEIDHIIQGRNGDEGI</sequence>
<dbReference type="FunFam" id="3.30.413.10:FF:000005">
    <property type="entry name" value="4-hydroxy-3-methylbut-2-en-1-yl diphosphate synthase (flavodoxin)"/>
    <property type="match status" value="1"/>
</dbReference>
<dbReference type="Gene3D" id="3.30.413.10">
    <property type="entry name" value="Sulfite Reductase Hemoprotein, domain 1"/>
    <property type="match status" value="1"/>
</dbReference>
<accession>A0A9D2WNQ7</accession>
<dbReference type="NCBIfam" id="TIGR00612">
    <property type="entry name" value="ispG_gcpE"/>
    <property type="match status" value="1"/>
</dbReference>
<keyword evidence="3 7" id="KW-0560">Oxidoreductase</keyword>
<dbReference type="SUPFAM" id="SSF56014">
    <property type="entry name" value="Nitrite and sulphite reductase 4Fe-4S domain-like"/>
    <property type="match status" value="1"/>
</dbReference>
<dbReference type="GO" id="GO:0005506">
    <property type="term" value="F:iron ion binding"/>
    <property type="evidence" value="ECO:0007669"/>
    <property type="project" value="InterPro"/>
</dbReference>
<comment type="cofactor">
    <cofactor evidence="7">
        <name>[4Fe-4S] cluster</name>
        <dbReference type="ChEBI" id="CHEBI:49883"/>
    </cofactor>
    <text evidence="7">Binds 1 [4Fe-4S] cluster.</text>
</comment>
<organism evidence="10 11">
    <name type="scientific">Sporotomaculum syntrophicum</name>
    <dbReference type="NCBI Taxonomy" id="182264"/>
    <lineage>
        <taxon>Bacteria</taxon>
        <taxon>Bacillati</taxon>
        <taxon>Bacillota</taxon>
        <taxon>Clostridia</taxon>
        <taxon>Eubacteriales</taxon>
        <taxon>Desulfallaceae</taxon>
        <taxon>Sporotomaculum</taxon>
    </lineage>
</organism>
<dbReference type="InterPro" id="IPR011005">
    <property type="entry name" value="Dihydropteroate_synth-like_sf"/>
</dbReference>
<dbReference type="EC" id="1.17.7.3" evidence="7"/>
<evidence type="ECO:0000259" key="9">
    <source>
        <dbReference type="Pfam" id="PF26540"/>
    </source>
</evidence>
<keyword evidence="4 7" id="KW-0408">Iron</keyword>
<feature type="binding site" evidence="7">
    <location>
        <position position="275"/>
    </location>
    <ligand>
        <name>[4Fe-4S] cluster</name>
        <dbReference type="ChEBI" id="CHEBI:49883"/>
    </ligand>
</feature>
<gene>
    <name evidence="7 10" type="primary">ispG</name>
    <name evidence="10" type="ORF">SPSYN_02341</name>
</gene>
<dbReference type="InterPro" id="IPR004588">
    <property type="entry name" value="IspG_bac-typ"/>
</dbReference>
<feature type="binding site" evidence="7">
    <location>
        <position position="314"/>
    </location>
    <ligand>
        <name>[4Fe-4S] cluster</name>
        <dbReference type="ChEBI" id="CHEBI:49883"/>
    </ligand>
</feature>
<protein>
    <recommendedName>
        <fullName evidence="7">4-hydroxy-3-methylbut-2-en-1-yl diphosphate synthase (flavodoxin)</fullName>
        <ecNumber evidence="7">1.17.7.3</ecNumber>
    </recommendedName>
    <alternativeName>
        <fullName evidence="7">1-hydroxy-2-methyl-2-(E)-butenyl 4-diphosphate synthase</fullName>
    </alternativeName>
</protein>
<dbReference type="GO" id="GO:0141197">
    <property type="term" value="F:4-hydroxy-3-methylbut-2-enyl-diphosphate synthase activity (flavodoxin)"/>
    <property type="evidence" value="ECO:0007669"/>
    <property type="project" value="UniProtKB-EC"/>
</dbReference>
<dbReference type="InterPro" id="IPR045854">
    <property type="entry name" value="NO2/SO3_Rdtase_4Fe4S_sf"/>
</dbReference>
<reference evidence="10" key="1">
    <citation type="submission" date="2016-02" db="EMBL/GenBank/DDBJ databases">
        <title>Draft Genome Sequence of Sporotomaculum syntrophicum Strain FB, a Syntrophic Benzoate Degrader.</title>
        <authorList>
            <person name="Nobu M.K."/>
            <person name="Narihiro T."/>
            <person name="Qiu Y.-L."/>
            <person name="Ohashi A."/>
            <person name="Liu W.-T."/>
            <person name="Yuji S."/>
        </authorList>
    </citation>
    <scope>NUCLEOTIDE SEQUENCE</scope>
    <source>
        <strain evidence="10">FB</strain>
    </source>
</reference>
<dbReference type="EMBL" id="LSRS01000005">
    <property type="protein sequence ID" value="KAF1084563.1"/>
    <property type="molecule type" value="Genomic_DNA"/>
</dbReference>
<dbReference type="PANTHER" id="PTHR30454">
    <property type="entry name" value="4-HYDROXY-3-METHYLBUT-2-EN-1-YL DIPHOSPHATE SYNTHASE"/>
    <property type="match status" value="1"/>
</dbReference>
<dbReference type="SUPFAM" id="SSF51717">
    <property type="entry name" value="Dihydropteroate synthetase-like"/>
    <property type="match status" value="1"/>
</dbReference>
<evidence type="ECO:0000259" key="8">
    <source>
        <dbReference type="Pfam" id="PF04551"/>
    </source>
</evidence>
<evidence type="ECO:0000256" key="4">
    <source>
        <dbReference type="ARBA" id="ARBA00023004"/>
    </source>
</evidence>
<feature type="binding site" evidence="7">
    <location>
        <position position="307"/>
    </location>
    <ligand>
        <name>[4Fe-4S] cluster</name>
        <dbReference type="ChEBI" id="CHEBI:49883"/>
    </ligand>
</feature>
<evidence type="ECO:0000256" key="3">
    <source>
        <dbReference type="ARBA" id="ARBA00023002"/>
    </source>
</evidence>
<feature type="domain" description="IspG TIM-barrel" evidence="8">
    <location>
        <begin position="17"/>
        <end position="254"/>
    </location>
</feature>
<dbReference type="AlphaFoldDB" id="A0A9D2WNQ7"/>
<dbReference type="GO" id="GO:0016114">
    <property type="term" value="P:terpenoid biosynthetic process"/>
    <property type="evidence" value="ECO:0007669"/>
    <property type="project" value="InterPro"/>
</dbReference>
<evidence type="ECO:0000256" key="6">
    <source>
        <dbReference type="ARBA" id="ARBA00023229"/>
    </source>
</evidence>
<dbReference type="Gene3D" id="3.20.20.20">
    <property type="entry name" value="Dihydropteroate synthase-like"/>
    <property type="match status" value="1"/>
</dbReference>
<evidence type="ECO:0000256" key="1">
    <source>
        <dbReference type="ARBA" id="ARBA00022485"/>
    </source>
</evidence>
<dbReference type="GO" id="GO:0019288">
    <property type="term" value="P:isopentenyl diphosphate biosynthetic process, methylerythritol 4-phosphate pathway"/>
    <property type="evidence" value="ECO:0007669"/>
    <property type="project" value="UniProtKB-UniRule"/>
</dbReference>
<feature type="domain" description="IspG C-terminal" evidence="9">
    <location>
        <begin position="268"/>
        <end position="355"/>
    </location>
</feature>
<evidence type="ECO:0000256" key="7">
    <source>
        <dbReference type="HAMAP-Rule" id="MF_00159"/>
    </source>
</evidence>
<dbReference type="Proteomes" id="UP000798488">
    <property type="component" value="Unassembled WGS sequence"/>
</dbReference>
<dbReference type="FunFam" id="3.20.20.20:FF:000001">
    <property type="entry name" value="4-hydroxy-3-methylbut-2-en-1-yl diphosphate synthase (flavodoxin)"/>
    <property type="match status" value="1"/>
</dbReference>
<dbReference type="PIRSF" id="PIRSF004640">
    <property type="entry name" value="IspG"/>
    <property type="match status" value="1"/>
</dbReference>
<dbReference type="HAMAP" id="MF_00159">
    <property type="entry name" value="IspG"/>
    <property type="match status" value="1"/>
</dbReference>
<feature type="binding site" evidence="7">
    <location>
        <position position="272"/>
    </location>
    <ligand>
        <name>[4Fe-4S] cluster</name>
        <dbReference type="ChEBI" id="CHEBI:49883"/>
    </ligand>
</feature>
<dbReference type="GO" id="GO:0046429">
    <property type="term" value="F:4-hydroxy-3-methylbut-2-en-1-yl diphosphate synthase activity (ferredoxin)"/>
    <property type="evidence" value="ECO:0007669"/>
    <property type="project" value="UniProtKB-UniRule"/>
</dbReference>
<name>A0A9D2WNQ7_9FIRM</name>
<comment type="catalytic activity">
    <reaction evidence="7">
        <text>(2E)-4-hydroxy-3-methylbut-2-enyl diphosphate + oxidized [flavodoxin] + H2O + 2 H(+) = 2-C-methyl-D-erythritol 2,4-cyclic diphosphate + reduced [flavodoxin]</text>
        <dbReference type="Rhea" id="RHEA:43604"/>
        <dbReference type="Rhea" id="RHEA-COMP:10622"/>
        <dbReference type="Rhea" id="RHEA-COMP:10623"/>
        <dbReference type="ChEBI" id="CHEBI:15377"/>
        <dbReference type="ChEBI" id="CHEBI:15378"/>
        <dbReference type="ChEBI" id="CHEBI:57618"/>
        <dbReference type="ChEBI" id="CHEBI:58210"/>
        <dbReference type="ChEBI" id="CHEBI:58483"/>
        <dbReference type="ChEBI" id="CHEBI:128753"/>
        <dbReference type="EC" id="1.17.7.3"/>
    </reaction>
</comment>
<keyword evidence="6 7" id="KW-0414">Isoprene biosynthesis</keyword>
<comment type="similarity">
    <text evidence="7">Belongs to the IspG family.</text>
</comment>
<keyword evidence="2 7" id="KW-0479">Metal-binding</keyword>
<dbReference type="GO" id="GO:0051539">
    <property type="term" value="F:4 iron, 4 sulfur cluster binding"/>
    <property type="evidence" value="ECO:0007669"/>
    <property type="project" value="UniProtKB-UniRule"/>
</dbReference>
<dbReference type="PANTHER" id="PTHR30454:SF0">
    <property type="entry name" value="4-HYDROXY-3-METHYLBUT-2-EN-1-YL DIPHOSPHATE SYNTHASE (FERREDOXIN), CHLOROPLASTIC"/>
    <property type="match status" value="1"/>
</dbReference>
<comment type="function">
    <text evidence="7">Converts 2C-methyl-D-erythritol 2,4-cyclodiphosphate (ME-2,4cPP) into 1-hydroxy-2-methyl-2-(E)-butenyl 4-diphosphate.</text>
</comment>
<comment type="caution">
    <text evidence="10">The sequence shown here is derived from an EMBL/GenBank/DDBJ whole genome shotgun (WGS) entry which is preliminary data.</text>
</comment>
<dbReference type="Pfam" id="PF26540">
    <property type="entry name" value="GcpE_C"/>
    <property type="match status" value="1"/>
</dbReference>
<dbReference type="NCBIfam" id="NF001540">
    <property type="entry name" value="PRK00366.1"/>
    <property type="match status" value="1"/>
</dbReference>
<dbReference type="InterPro" id="IPR058579">
    <property type="entry name" value="IspG_C"/>
</dbReference>
<dbReference type="InterPro" id="IPR016425">
    <property type="entry name" value="IspG_bac"/>
</dbReference>
<evidence type="ECO:0000313" key="10">
    <source>
        <dbReference type="EMBL" id="KAF1084563.1"/>
    </source>
</evidence>
<comment type="pathway">
    <text evidence="7">Isoprenoid biosynthesis; isopentenyl diphosphate biosynthesis via DXP pathway; isopentenyl diphosphate from 1-deoxy-D-xylulose 5-phosphate: step 5/6.</text>
</comment>
<evidence type="ECO:0000256" key="5">
    <source>
        <dbReference type="ARBA" id="ARBA00023014"/>
    </source>
</evidence>